<dbReference type="eggNOG" id="arCOG00497">
    <property type="taxonomic scope" value="Archaea"/>
</dbReference>
<accession>M0LUS6</accession>
<dbReference type="GO" id="GO:0016787">
    <property type="term" value="F:hydrolase activity"/>
    <property type="evidence" value="ECO:0007669"/>
    <property type="project" value="UniProtKB-KW"/>
</dbReference>
<dbReference type="Proteomes" id="UP000011566">
    <property type="component" value="Unassembled WGS sequence"/>
</dbReference>
<keyword evidence="1" id="KW-0378">Hydrolase</keyword>
<sequence length="242" mass="26889">MDLTLVRHATLVVDIEGTRFLVDPMLSESGANPPVENTPNQQRNPLVDLPDVPLDHDAVVVTHRHPDHWNDWQEAIDTDTPLFCNPAEADAFIEEGFEDVRPVEESQSFEDITIRRTPARHGHGELAEAMAPVCGFVFEGDETLYLAGDTVWYPPIPETIDTSEPDAVVLNAGAAQFLEGEPITMDETDVDRVRQHVDAETPVLAVHMESINHCLLTRDELREAVDNVMIPADGETVELRSV</sequence>
<evidence type="ECO:0000256" key="1">
    <source>
        <dbReference type="ARBA" id="ARBA00022801"/>
    </source>
</evidence>
<feature type="domain" description="Metallo-beta-lactamase" evidence="2">
    <location>
        <begin position="6"/>
        <end position="207"/>
    </location>
</feature>
<dbReference type="RefSeq" id="WP_007694678.1">
    <property type="nucleotide sequence ID" value="NZ_AJRK01000006.1"/>
</dbReference>
<dbReference type="InterPro" id="IPR050114">
    <property type="entry name" value="UPF0173_UPF0282_UlaG_hydrolase"/>
</dbReference>
<dbReference type="Gene3D" id="3.60.15.10">
    <property type="entry name" value="Ribonuclease Z/Hydroxyacylglutathione hydrolase-like"/>
    <property type="match status" value="1"/>
</dbReference>
<protein>
    <submittedName>
        <fullName evidence="3">Beta-lactamase</fullName>
    </submittedName>
</protein>
<evidence type="ECO:0000259" key="2">
    <source>
        <dbReference type="SMART" id="SM00849"/>
    </source>
</evidence>
<dbReference type="OrthoDB" id="28313at2157"/>
<gene>
    <name evidence="3" type="ORF">C447_13352</name>
</gene>
<dbReference type="PANTHER" id="PTHR43546">
    <property type="entry name" value="UPF0173 METAL-DEPENDENT HYDROLASE MJ1163-RELATED"/>
    <property type="match status" value="1"/>
</dbReference>
<dbReference type="Pfam" id="PF12706">
    <property type="entry name" value="Lactamase_B_2"/>
    <property type="match status" value="1"/>
</dbReference>
<dbReference type="AlphaFoldDB" id="M0LUS6"/>
<dbReference type="InterPro" id="IPR001279">
    <property type="entry name" value="Metallo-B-lactamas"/>
</dbReference>
<proteinExistence type="predicted"/>
<keyword evidence="4" id="KW-1185">Reference proteome</keyword>
<organism evidence="3 4">
    <name type="scientific">Halococcus hamelinensis 100A6</name>
    <dbReference type="NCBI Taxonomy" id="1132509"/>
    <lineage>
        <taxon>Archaea</taxon>
        <taxon>Methanobacteriati</taxon>
        <taxon>Methanobacteriota</taxon>
        <taxon>Stenosarchaea group</taxon>
        <taxon>Halobacteria</taxon>
        <taxon>Halobacteriales</taxon>
        <taxon>Halococcaceae</taxon>
        <taxon>Halococcus</taxon>
    </lineage>
</organism>
<dbReference type="SUPFAM" id="SSF56281">
    <property type="entry name" value="Metallo-hydrolase/oxidoreductase"/>
    <property type="match status" value="1"/>
</dbReference>
<dbReference type="EMBL" id="AOMB01000036">
    <property type="protein sequence ID" value="EMA37206.1"/>
    <property type="molecule type" value="Genomic_DNA"/>
</dbReference>
<name>M0LUS6_9EURY</name>
<dbReference type="SMART" id="SM00849">
    <property type="entry name" value="Lactamase_B"/>
    <property type="match status" value="1"/>
</dbReference>
<dbReference type="PATRIC" id="fig|1132509.6.peg.3096"/>
<evidence type="ECO:0000313" key="3">
    <source>
        <dbReference type="EMBL" id="EMA37206.1"/>
    </source>
</evidence>
<dbReference type="InterPro" id="IPR036866">
    <property type="entry name" value="RibonucZ/Hydroxyglut_hydro"/>
</dbReference>
<evidence type="ECO:0000313" key="4">
    <source>
        <dbReference type="Proteomes" id="UP000011566"/>
    </source>
</evidence>
<reference evidence="3 4" key="1">
    <citation type="journal article" date="2014" name="PLoS Genet.">
        <title>Phylogenetically driven sequencing of extremely halophilic archaea reveals strategies for static and dynamic osmo-response.</title>
        <authorList>
            <person name="Becker E.A."/>
            <person name="Seitzer P.M."/>
            <person name="Tritt A."/>
            <person name="Larsen D."/>
            <person name="Krusor M."/>
            <person name="Yao A.I."/>
            <person name="Wu D."/>
            <person name="Madern D."/>
            <person name="Eisen J.A."/>
            <person name="Darling A.E."/>
            <person name="Facciotti M.T."/>
        </authorList>
    </citation>
    <scope>NUCLEOTIDE SEQUENCE [LARGE SCALE GENOMIC DNA]</scope>
    <source>
        <strain evidence="3 4">100A6</strain>
    </source>
</reference>
<comment type="caution">
    <text evidence="3">The sequence shown here is derived from an EMBL/GenBank/DDBJ whole genome shotgun (WGS) entry which is preliminary data.</text>
</comment>
<dbReference type="PANTHER" id="PTHR43546:SF9">
    <property type="entry name" value="L-ASCORBATE-6-PHOSPHATE LACTONASE ULAG-RELATED"/>
    <property type="match status" value="1"/>
</dbReference>